<reference evidence="5 6" key="1">
    <citation type="submission" date="2006-02" db="EMBL/GenBank/DDBJ databases">
        <authorList>
            <person name="Amann R."/>
            <person name="Ferriera S."/>
            <person name="Johnson J."/>
            <person name="Kravitz S."/>
            <person name="Halpern A."/>
            <person name="Remington K."/>
            <person name="Beeson K."/>
            <person name="Tran B."/>
            <person name="Rogers Y.-H."/>
            <person name="Friedman R."/>
            <person name="Venter J.C."/>
        </authorList>
    </citation>
    <scope>NUCLEOTIDE SEQUENCE [LARGE SCALE GENOMIC DNA]</scope>
    <source>
        <strain evidence="5 6">DSM 3645</strain>
    </source>
</reference>
<dbReference type="GO" id="GO:0000036">
    <property type="term" value="F:acyl carrier activity"/>
    <property type="evidence" value="ECO:0007669"/>
    <property type="project" value="UniProtKB-UniRule"/>
</dbReference>
<comment type="function">
    <text evidence="3">Carrier of the growing fatty acid chain in fatty acid biosynthesis.</text>
</comment>
<keyword evidence="3" id="KW-0444">Lipid biosynthesis</keyword>
<feature type="domain" description="Carrier" evidence="4">
    <location>
        <begin position="7"/>
        <end position="85"/>
    </location>
</feature>
<dbReference type="HAMAP" id="MF_01217">
    <property type="entry name" value="Acyl_carrier"/>
    <property type="match status" value="1"/>
</dbReference>
<evidence type="ECO:0000259" key="4">
    <source>
        <dbReference type="PROSITE" id="PS50075"/>
    </source>
</evidence>
<dbReference type="SUPFAM" id="SSF47336">
    <property type="entry name" value="ACP-like"/>
    <property type="match status" value="1"/>
</dbReference>
<proteinExistence type="inferred from homology"/>
<keyword evidence="1 3" id="KW-0596">Phosphopantetheine</keyword>
<sequence>MGSDSDSPTSDVFAWLRNQIAERRQIRAELIQPESSLTEDLMPDSFELIELATAVEQEFGVQIDFEEIADIDTLGDFSNLIISKR</sequence>
<comment type="caution">
    <text evidence="5">The sequence shown here is derived from an EMBL/GenBank/DDBJ whole genome shotgun (WGS) entry which is preliminary data.</text>
</comment>
<name>A3ZXA7_9BACT</name>
<comment type="PTM">
    <text evidence="3">4'-phosphopantetheine is transferred from CoA to a specific serine of apo-ACP by AcpS. This modification is essential for activity because fatty acids are bound in thioester linkage to the sulfhydryl of the prosthetic group.</text>
</comment>
<keyword evidence="3" id="KW-0963">Cytoplasm</keyword>
<comment type="similarity">
    <text evidence="3">Belongs to the acyl carrier protein (ACP) family.</text>
</comment>
<gene>
    <name evidence="3" type="primary">acpP</name>
    <name evidence="5" type="ORF">DSM3645_30176</name>
</gene>
<keyword evidence="2 3" id="KW-0597">Phosphoprotein</keyword>
<dbReference type="InterPro" id="IPR009081">
    <property type="entry name" value="PP-bd_ACP"/>
</dbReference>
<comment type="subcellular location">
    <subcellularLocation>
        <location evidence="3">Cytoplasm</location>
    </subcellularLocation>
</comment>
<dbReference type="InterPro" id="IPR003231">
    <property type="entry name" value="ACP"/>
</dbReference>
<dbReference type="UniPathway" id="UPA00094"/>
<dbReference type="GO" id="GO:0005737">
    <property type="term" value="C:cytoplasm"/>
    <property type="evidence" value="ECO:0007669"/>
    <property type="project" value="UniProtKB-SubCell"/>
</dbReference>
<evidence type="ECO:0000313" key="5">
    <source>
        <dbReference type="EMBL" id="EAQ78855.1"/>
    </source>
</evidence>
<dbReference type="AlphaFoldDB" id="A3ZXA7"/>
<keyword evidence="3" id="KW-0275">Fatty acid biosynthesis</keyword>
<dbReference type="RefSeq" id="WP_002653809.1">
    <property type="nucleotide sequence ID" value="NZ_CH672376.1"/>
</dbReference>
<evidence type="ECO:0000256" key="1">
    <source>
        <dbReference type="ARBA" id="ARBA00022450"/>
    </source>
</evidence>
<keyword evidence="3" id="KW-0443">Lipid metabolism</keyword>
<comment type="pathway">
    <text evidence="3">Lipid metabolism; fatty acid biosynthesis.</text>
</comment>
<feature type="modified residue" description="O-(pantetheine 4'-phosphoryl)serine" evidence="3">
    <location>
        <position position="45"/>
    </location>
</feature>
<dbReference type="Pfam" id="PF00550">
    <property type="entry name" value="PP-binding"/>
    <property type="match status" value="1"/>
</dbReference>
<protein>
    <recommendedName>
        <fullName evidence="3">Acyl carrier protein</fullName>
        <shortName evidence="3">ACP</shortName>
    </recommendedName>
</protein>
<organism evidence="5 6">
    <name type="scientific">Blastopirellula marina DSM 3645</name>
    <dbReference type="NCBI Taxonomy" id="314230"/>
    <lineage>
        <taxon>Bacteria</taxon>
        <taxon>Pseudomonadati</taxon>
        <taxon>Planctomycetota</taxon>
        <taxon>Planctomycetia</taxon>
        <taxon>Pirellulales</taxon>
        <taxon>Pirellulaceae</taxon>
        <taxon>Blastopirellula</taxon>
    </lineage>
</organism>
<dbReference type="Proteomes" id="UP000004358">
    <property type="component" value="Unassembled WGS sequence"/>
</dbReference>
<dbReference type="InterPro" id="IPR036736">
    <property type="entry name" value="ACP-like_sf"/>
</dbReference>
<evidence type="ECO:0000256" key="3">
    <source>
        <dbReference type="HAMAP-Rule" id="MF_01217"/>
    </source>
</evidence>
<dbReference type="PROSITE" id="PS50075">
    <property type="entry name" value="CARRIER"/>
    <property type="match status" value="1"/>
</dbReference>
<accession>A3ZXA7</accession>
<dbReference type="HOGENOM" id="CLU_108696_5_4_0"/>
<evidence type="ECO:0000313" key="6">
    <source>
        <dbReference type="Proteomes" id="UP000004358"/>
    </source>
</evidence>
<dbReference type="Gene3D" id="1.10.1200.10">
    <property type="entry name" value="ACP-like"/>
    <property type="match status" value="1"/>
</dbReference>
<dbReference type="EMBL" id="AANZ01000018">
    <property type="protein sequence ID" value="EAQ78855.1"/>
    <property type="molecule type" value="Genomic_DNA"/>
</dbReference>
<evidence type="ECO:0000256" key="2">
    <source>
        <dbReference type="ARBA" id="ARBA00022553"/>
    </source>
</evidence>
<keyword evidence="3" id="KW-0276">Fatty acid metabolism</keyword>
<dbReference type="STRING" id="314230.DSM3645_30176"/>